<evidence type="ECO:0000256" key="3">
    <source>
        <dbReference type="SAM" id="SignalP"/>
    </source>
</evidence>
<evidence type="ECO:0000256" key="2">
    <source>
        <dbReference type="PROSITE-ProRule" id="PRU00302"/>
    </source>
</evidence>
<evidence type="ECO:0000313" key="5">
    <source>
        <dbReference type="EMBL" id="RUS76626.1"/>
    </source>
</evidence>
<accession>A0A433T526</accession>
<feature type="domain" description="Sushi" evidence="4">
    <location>
        <begin position="56"/>
        <end position="109"/>
    </location>
</feature>
<dbReference type="Proteomes" id="UP000271974">
    <property type="component" value="Unassembled WGS sequence"/>
</dbReference>
<comment type="caution">
    <text evidence="5">The sequence shown here is derived from an EMBL/GenBank/DDBJ whole genome shotgun (WGS) entry which is preliminary data.</text>
</comment>
<dbReference type="InterPro" id="IPR035976">
    <property type="entry name" value="Sushi/SCR/CCP_sf"/>
</dbReference>
<evidence type="ECO:0000256" key="1">
    <source>
        <dbReference type="ARBA" id="ARBA00023157"/>
    </source>
</evidence>
<keyword evidence="1" id="KW-1015">Disulfide bond</keyword>
<dbReference type="PROSITE" id="PS50923">
    <property type="entry name" value="SUSHI"/>
    <property type="match status" value="1"/>
</dbReference>
<evidence type="ECO:0000313" key="6">
    <source>
        <dbReference type="Proteomes" id="UP000271974"/>
    </source>
</evidence>
<protein>
    <recommendedName>
        <fullName evidence="4">Sushi domain-containing protein</fullName>
    </recommendedName>
</protein>
<keyword evidence="3" id="KW-0732">Signal</keyword>
<dbReference type="EMBL" id="RQTK01000648">
    <property type="protein sequence ID" value="RUS76626.1"/>
    <property type="molecule type" value="Genomic_DNA"/>
</dbReference>
<reference evidence="5 6" key="1">
    <citation type="submission" date="2019-01" db="EMBL/GenBank/DDBJ databases">
        <title>A draft genome assembly of the solar-powered sea slug Elysia chlorotica.</title>
        <authorList>
            <person name="Cai H."/>
            <person name="Li Q."/>
            <person name="Fang X."/>
            <person name="Li J."/>
            <person name="Curtis N.E."/>
            <person name="Altenburger A."/>
            <person name="Shibata T."/>
            <person name="Feng M."/>
            <person name="Maeda T."/>
            <person name="Schwartz J.A."/>
            <person name="Shigenobu S."/>
            <person name="Lundholm N."/>
            <person name="Nishiyama T."/>
            <person name="Yang H."/>
            <person name="Hasebe M."/>
            <person name="Li S."/>
            <person name="Pierce S.K."/>
            <person name="Wang J."/>
        </authorList>
    </citation>
    <scope>NUCLEOTIDE SEQUENCE [LARGE SCALE GENOMIC DNA]</scope>
    <source>
        <strain evidence="5">EC2010</strain>
        <tissue evidence="5">Whole organism of an adult</tissue>
    </source>
</reference>
<proteinExistence type="predicted"/>
<dbReference type="AlphaFoldDB" id="A0A433T526"/>
<keyword evidence="6" id="KW-1185">Reference proteome</keyword>
<sequence>MGSLYWLAFVANFLVVPGITHGSFYEPDFGYVNDPQDLFDYEYNDYKFEEEITEKIPCPPPPKLANGETIVWGEGLLLEYRCKPEFFPVGITHGACDLSTGKWTISPPV</sequence>
<dbReference type="SUPFAM" id="SSF57535">
    <property type="entry name" value="Complement control module/SCR domain"/>
    <property type="match status" value="1"/>
</dbReference>
<organism evidence="5 6">
    <name type="scientific">Elysia chlorotica</name>
    <name type="common">Eastern emerald elysia</name>
    <name type="synonym">Sea slug</name>
    <dbReference type="NCBI Taxonomy" id="188477"/>
    <lineage>
        <taxon>Eukaryota</taxon>
        <taxon>Metazoa</taxon>
        <taxon>Spiralia</taxon>
        <taxon>Lophotrochozoa</taxon>
        <taxon>Mollusca</taxon>
        <taxon>Gastropoda</taxon>
        <taxon>Heterobranchia</taxon>
        <taxon>Euthyneura</taxon>
        <taxon>Panpulmonata</taxon>
        <taxon>Sacoglossa</taxon>
        <taxon>Placobranchoidea</taxon>
        <taxon>Plakobranchidae</taxon>
        <taxon>Elysia</taxon>
    </lineage>
</organism>
<dbReference type="CDD" id="cd00033">
    <property type="entry name" value="CCP"/>
    <property type="match status" value="1"/>
</dbReference>
<feature type="signal peptide" evidence="3">
    <location>
        <begin position="1"/>
        <end position="22"/>
    </location>
</feature>
<name>A0A433T526_ELYCH</name>
<dbReference type="Gene3D" id="2.10.70.10">
    <property type="entry name" value="Complement Module, domain 1"/>
    <property type="match status" value="1"/>
</dbReference>
<evidence type="ECO:0000259" key="4">
    <source>
        <dbReference type="PROSITE" id="PS50923"/>
    </source>
</evidence>
<comment type="caution">
    <text evidence="2">Lacks conserved residue(s) required for the propagation of feature annotation.</text>
</comment>
<feature type="chain" id="PRO_5019318474" description="Sushi domain-containing protein" evidence="3">
    <location>
        <begin position="23"/>
        <end position="109"/>
    </location>
</feature>
<keyword evidence="2" id="KW-0768">Sushi</keyword>
<gene>
    <name evidence="5" type="ORF">EGW08_015602</name>
</gene>
<dbReference type="InterPro" id="IPR000436">
    <property type="entry name" value="Sushi_SCR_CCP_dom"/>
</dbReference>
<feature type="non-terminal residue" evidence="5">
    <location>
        <position position="109"/>
    </location>
</feature>
<dbReference type="OrthoDB" id="6122904at2759"/>